<evidence type="ECO:0000313" key="2">
    <source>
        <dbReference type="Proteomes" id="UP000034723"/>
    </source>
</evidence>
<dbReference type="EMBL" id="CP011267">
    <property type="protein sequence ID" value="AKG91108.1"/>
    <property type="molecule type" value="Genomic_DNA"/>
</dbReference>
<dbReference type="STRING" id="113653.GAH_01604"/>
<dbReference type="AlphaFoldDB" id="A0A0F7ICV9"/>
<dbReference type="GeneID" id="24804172"/>
<sequence length="205" mass="23616">MEVRFDPETLQTLHMRAGDLWRRSFSRGWQRSAVSPMEVVRLFDRLWVREGYELVAYIYGFEVSSLGVVWAVKEGTPTEIEECERLEDELGTPRLCGAVEFTEVIEGDGSPESYIQASILVRELGDFGCTFEHSDWGWHEITGDLGEFEVFFRQIDPTPKVSLGDRPVVEFCTRSYRTGEVYRHVDEFADGYRFTSRSEVIGFAD</sequence>
<dbReference type="Proteomes" id="UP000034723">
    <property type="component" value="Chromosome"/>
</dbReference>
<name>A0A0F7ICV9_9EURY</name>
<dbReference type="RefSeq" id="WP_048095972.1">
    <property type="nucleotide sequence ID" value="NZ_CP011267.1"/>
</dbReference>
<protein>
    <submittedName>
        <fullName evidence="1">Uncharacterized protein</fullName>
    </submittedName>
</protein>
<keyword evidence="2" id="KW-1185">Reference proteome</keyword>
<reference evidence="1 2" key="1">
    <citation type="submission" date="2015-04" db="EMBL/GenBank/DDBJ databases">
        <title>The complete genome sequence of the hyperthermophilic, obligate iron-reducing archaeon Geoglobus ahangari strain 234T.</title>
        <authorList>
            <person name="Manzella M.P."/>
            <person name="Holmes D.E."/>
            <person name="Rocheleau J.M."/>
            <person name="Chung A."/>
            <person name="Reguera G."/>
            <person name="Kashefi K."/>
        </authorList>
    </citation>
    <scope>NUCLEOTIDE SEQUENCE [LARGE SCALE GENOMIC DNA]</scope>
    <source>
        <strain evidence="1 2">234</strain>
    </source>
</reference>
<gene>
    <name evidence="1" type="ORF">GAH_01604</name>
</gene>
<accession>A0A0F7ICV9</accession>
<proteinExistence type="predicted"/>
<dbReference type="HOGENOM" id="CLU_1250145_0_0_2"/>
<evidence type="ECO:0000313" key="1">
    <source>
        <dbReference type="EMBL" id="AKG91108.1"/>
    </source>
</evidence>
<dbReference type="KEGG" id="gah:GAH_01604"/>
<organism evidence="1 2">
    <name type="scientific">Geoglobus ahangari</name>
    <dbReference type="NCBI Taxonomy" id="113653"/>
    <lineage>
        <taxon>Archaea</taxon>
        <taxon>Methanobacteriati</taxon>
        <taxon>Methanobacteriota</taxon>
        <taxon>Archaeoglobi</taxon>
        <taxon>Archaeoglobales</taxon>
        <taxon>Archaeoglobaceae</taxon>
        <taxon>Geoglobus</taxon>
    </lineage>
</organism>
<dbReference type="InParanoid" id="A0A0F7ICV9"/>
<dbReference type="OrthoDB" id="51619at2157"/>